<dbReference type="AlphaFoldDB" id="A0A921R039"/>
<feature type="signal peptide" evidence="1">
    <location>
        <begin position="1"/>
        <end position="21"/>
    </location>
</feature>
<evidence type="ECO:0008006" key="4">
    <source>
        <dbReference type="Google" id="ProtNLM"/>
    </source>
</evidence>
<accession>A0A921R039</accession>
<feature type="chain" id="PRO_5037527188" description="Knottin scorpion toxin-like domain-containing protein" evidence="1">
    <location>
        <begin position="22"/>
        <end position="98"/>
    </location>
</feature>
<reference evidence="2" key="1">
    <citation type="journal article" date="2019" name="BMC Genomics">
        <title>A new reference genome for Sorghum bicolor reveals high levels of sequence similarity between sweet and grain genotypes: implications for the genetics of sugar metabolism.</title>
        <authorList>
            <person name="Cooper E.A."/>
            <person name="Brenton Z.W."/>
            <person name="Flinn B.S."/>
            <person name="Jenkins J."/>
            <person name="Shu S."/>
            <person name="Flowers D."/>
            <person name="Luo F."/>
            <person name="Wang Y."/>
            <person name="Xia P."/>
            <person name="Barry K."/>
            <person name="Daum C."/>
            <person name="Lipzen A."/>
            <person name="Yoshinaga Y."/>
            <person name="Schmutz J."/>
            <person name="Saski C."/>
            <person name="Vermerris W."/>
            <person name="Kresovich S."/>
        </authorList>
    </citation>
    <scope>NUCLEOTIDE SEQUENCE</scope>
</reference>
<sequence length="98" mass="10582">MRTEYAAICIVLVIMPSTLSSSYIPIEAFIHLPGCTLEHCQTKCLEFANKNGGKVVKSSHCATANCCNCKLAPKQHQPHTTEVKGLADAEDDNGTFVS</sequence>
<keyword evidence="1" id="KW-0732">Signal</keyword>
<evidence type="ECO:0000256" key="1">
    <source>
        <dbReference type="SAM" id="SignalP"/>
    </source>
</evidence>
<gene>
    <name evidence="2" type="ORF">BDA96_05G190300</name>
</gene>
<comment type="caution">
    <text evidence="2">The sequence shown here is derived from an EMBL/GenBank/DDBJ whole genome shotgun (WGS) entry which is preliminary data.</text>
</comment>
<protein>
    <recommendedName>
        <fullName evidence="4">Knottin scorpion toxin-like domain-containing protein</fullName>
    </recommendedName>
</protein>
<evidence type="ECO:0000313" key="2">
    <source>
        <dbReference type="EMBL" id="KAG0530480.1"/>
    </source>
</evidence>
<dbReference type="EMBL" id="CM027684">
    <property type="protein sequence ID" value="KAG0530480.1"/>
    <property type="molecule type" value="Genomic_DNA"/>
</dbReference>
<reference evidence="2" key="2">
    <citation type="submission" date="2020-10" db="EMBL/GenBank/DDBJ databases">
        <authorList>
            <person name="Cooper E.A."/>
            <person name="Brenton Z.W."/>
            <person name="Flinn B.S."/>
            <person name="Jenkins J."/>
            <person name="Shu S."/>
            <person name="Flowers D."/>
            <person name="Luo F."/>
            <person name="Wang Y."/>
            <person name="Xia P."/>
            <person name="Barry K."/>
            <person name="Daum C."/>
            <person name="Lipzen A."/>
            <person name="Yoshinaga Y."/>
            <person name="Schmutz J."/>
            <person name="Saski C."/>
            <person name="Vermerris W."/>
            <person name="Kresovich S."/>
        </authorList>
    </citation>
    <scope>NUCLEOTIDE SEQUENCE</scope>
</reference>
<proteinExistence type="predicted"/>
<organism evidence="2 3">
    <name type="scientific">Sorghum bicolor</name>
    <name type="common">Sorghum</name>
    <name type="synonym">Sorghum vulgare</name>
    <dbReference type="NCBI Taxonomy" id="4558"/>
    <lineage>
        <taxon>Eukaryota</taxon>
        <taxon>Viridiplantae</taxon>
        <taxon>Streptophyta</taxon>
        <taxon>Embryophyta</taxon>
        <taxon>Tracheophyta</taxon>
        <taxon>Spermatophyta</taxon>
        <taxon>Magnoliopsida</taxon>
        <taxon>Liliopsida</taxon>
        <taxon>Poales</taxon>
        <taxon>Poaceae</taxon>
        <taxon>PACMAD clade</taxon>
        <taxon>Panicoideae</taxon>
        <taxon>Andropogonodae</taxon>
        <taxon>Andropogoneae</taxon>
        <taxon>Sorghinae</taxon>
        <taxon>Sorghum</taxon>
    </lineage>
</organism>
<name>A0A921R039_SORBI</name>
<dbReference type="Proteomes" id="UP000807115">
    <property type="component" value="Chromosome 5"/>
</dbReference>
<evidence type="ECO:0000313" key="3">
    <source>
        <dbReference type="Proteomes" id="UP000807115"/>
    </source>
</evidence>